<dbReference type="STRING" id="78915.A0A4P9XJM0"/>
<dbReference type="InterPro" id="IPR017907">
    <property type="entry name" value="Znf_RING_CS"/>
</dbReference>
<dbReference type="PROSITE" id="PS00518">
    <property type="entry name" value="ZF_RING_1"/>
    <property type="match status" value="1"/>
</dbReference>
<dbReference type="GO" id="GO:0007131">
    <property type="term" value="P:reciprocal meiotic recombination"/>
    <property type="evidence" value="ECO:0007669"/>
    <property type="project" value="InterPro"/>
</dbReference>
<keyword evidence="1" id="KW-0479">Metal-binding</keyword>
<dbReference type="InterPro" id="IPR001841">
    <property type="entry name" value="Znf_RING"/>
</dbReference>
<dbReference type="GO" id="GO:0061630">
    <property type="term" value="F:ubiquitin protein ligase activity"/>
    <property type="evidence" value="ECO:0007669"/>
    <property type="project" value="InterPro"/>
</dbReference>
<dbReference type="PANTHER" id="PTHR14305:SF0">
    <property type="entry name" value="E3 UBIQUITIN-PROTEIN LIGASE CCNB1IP1"/>
    <property type="match status" value="1"/>
</dbReference>
<proteinExistence type="predicted"/>
<dbReference type="Proteomes" id="UP000271241">
    <property type="component" value="Unassembled WGS sequence"/>
</dbReference>
<evidence type="ECO:0000256" key="1">
    <source>
        <dbReference type="ARBA" id="ARBA00022723"/>
    </source>
</evidence>
<dbReference type="PANTHER" id="PTHR14305">
    <property type="entry name" value="E3 UBIQUITIN-PROTEIN LIGASE CCNB1IP1"/>
    <property type="match status" value="1"/>
</dbReference>
<evidence type="ECO:0000259" key="5">
    <source>
        <dbReference type="Pfam" id="PF14634"/>
    </source>
</evidence>
<dbReference type="Pfam" id="PF14634">
    <property type="entry name" value="zf-RING_5"/>
    <property type="match status" value="1"/>
</dbReference>
<protein>
    <recommendedName>
        <fullName evidence="5">RING-type domain-containing protein</fullName>
    </recommendedName>
</protein>
<dbReference type="AlphaFoldDB" id="A0A4P9XJM0"/>
<organism evidence="6 7">
    <name type="scientific">Thamnocephalis sphaerospora</name>
    <dbReference type="NCBI Taxonomy" id="78915"/>
    <lineage>
        <taxon>Eukaryota</taxon>
        <taxon>Fungi</taxon>
        <taxon>Fungi incertae sedis</taxon>
        <taxon>Zoopagomycota</taxon>
        <taxon>Zoopagomycotina</taxon>
        <taxon>Zoopagomycetes</taxon>
        <taxon>Zoopagales</taxon>
        <taxon>Sigmoideomycetaceae</taxon>
        <taxon>Thamnocephalis</taxon>
    </lineage>
</organism>
<dbReference type="EMBL" id="KZ992991">
    <property type="protein sequence ID" value="RKP05952.1"/>
    <property type="molecule type" value="Genomic_DNA"/>
</dbReference>
<dbReference type="GO" id="GO:0008270">
    <property type="term" value="F:zinc ion binding"/>
    <property type="evidence" value="ECO:0007669"/>
    <property type="project" value="UniProtKB-KW"/>
</dbReference>
<name>A0A4P9XJM0_9FUNG</name>
<keyword evidence="7" id="KW-1185">Reference proteome</keyword>
<keyword evidence="2" id="KW-0863">Zinc-finger</keyword>
<dbReference type="GO" id="GO:0000795">
    <property type="term" value="C:synaptonemal complex"/>
    <property type="evidence" value="ECO:0007669"/>
    <property type="project" value="InterPro"/>
</dbReference>
<evidence type="ECO:0000313" key="6">
    <source>
        <dbReference type="EMBL" id="RKP05952.1"/>
    </source>
</evidence>
<dbReference type="SUPFAM" id="SSF57850">
    <property type="entry name" value="RING/U-box"/>
    <property type="match status" value="1"/>
</dbReference>
<evidence type="ECO:0000256" key="4">
    <source>
        <dbReference type="SAM" id="MobiDB-lite"/>
    </source>
</evidence>
<accession>A0A4P9XJM0</accession>
<reference evidence="7" key="1">
    <citation type="journal article" date="2018" name="Nat. Microbiol.">
        <title>Leveraging single-cell genomics to expand the fungal tree of life.</title>
        <authorList>
            <person name="Ahrendt S.R."/>
            <person name="Quandt C.A."/>
            <person name="Ciobanu D."/>
            <person name="Clum A."/>
            <person name="Salamov A."/>
            <person name="Andreopoulos B."/>
            <person name="Cheng J.F."/>
            <person name="Woyke T."/>
            <person name="Pelin A."/>
            <person name="Henrissat B."/>
            <person name="Reynolds N.K."/>
            <person name="Benny G.L."/>
            <person name="Smith M.E."/>
            <person name="James T.Y."/>
            <person name="Grigoriev I.V."/>
        </authorList>
    </citation>
    <scope>NUCLEOTIDE SEQUENCE [LARGE SCALE GENOMIC DNA]</scope>
    <source>
        <strain evidence="7">RSA 1356</strain>
    </source>
</reference>
<evidence type="ECO:0000313" key="7">
    <source>
        <dbReference type="Proteomes" id="UP000271241"/>
    </source>
</evidence>
<keyword evidence="3" id="KW-0862">Zinc</keyword>
<sequence>MDVELRCNNTRCRKPLGNADNPRACVTTCSHIFCIDCADGAFGISLLCPSCQTSLTSKSDIVLAELNPPEDYKSSVLAGLRPDIIADVCQRALSFWTYQVAQELAYQEAVQKMQESQRNRMEEQASVAITQANSELGRKSSRGPAL</sequence>
<feature type="region of interest" description="Disordered" evidence="4">
    <location>
        <begin position="121"/>
        <end position="146"/>
    </location>
</feature>
<dbReference type="OrthoDB" id="441210at2759"/>
<dbReference type="InterPro" id="IPR013083">
    <property type="entry name" value="Znf_RING/FYVE/PHD"/>
</dbReference>
<evidence type="ECO:0000256" key="3">
    <source>
        <dbReference type="ARBA" id="ARBA00022833"/>
    </source>
</evidence>
<evidence type="ECO:0000256" key="2">
    <source>
        <dbReference type="ARBA" id="ARBA00022771"/>
    </source>
</evidence>
<dbReference type="InterPro" id="IPR042448">
    <property type="entry name" value="CCNB1IP1"/>
</dbReference>
<dbReference type="Gene3D" id="3.30.40.10">
    <property type="entry name" value="Zinc/RING finger domain, C3HC4 (zinc finger)"/>
    <property type="match status" value="1"/>
</dbReference>
<feature type="domain" description="RING-type" evidence="5">
    <location>
        <begin position="6"/>
        <end position="53"/>
    </location>
</feature>
<gene>
    <name evidence="6" type="ORF">THASP1DRAFT_32223</name>
</gene>